<dbReference type="InterPro" id="IPR002347">
    <property type="entry name" value="SDR_fam"/>
</dbReference>
<dbReference type="EMBL" id="LCUC01000174">
    <property type="protein sequence ID" value="KKY35061.1"/>
    <property type="molecule type" value="Genomic_DNA"/>
</dbReference>
<evidence type="ECO:0000256" key="2">
    <source>
        <dbReference type="ARBA" id="ARBA00022857"/>
    </source>
</evidence>
<dbReference type="FunFam" id="3.40.50.720:FF:000240">
    <property type="entry name" value="SDR family oxidoreductase"/>
    <property type="match status" value="1"/>
</dbReference>
<keyword evidence="7" id="KW-0732">Signal</keyword>
<dbReference type="PANTHER" id="PTHR42760">
    <property type="entry name" value="SHORT-CHAIN DEHYDROGENASES/REDUCTASES FAMILY MEMBER"/>
    <property type="match status" value="1"/>
</dbReference>
<keyword evidence="3" id="KW-0560">Oxidoreductase</keyword>
<dbReference type="Pfam" id="PF13561">
    <property type="entry name" value="adh_short_C2"/>
    <property type="match status" value="1"/>
</dbReference>
<dbReference type="SUPFAM" id="SSF51735">
    <property type="entry name" value="NAD(P)-binding Rossmann-fold domains"/>
    <property type="match status" value="1"/>
</dbReference>
<dbReference type="InterPro" id="IPR020904">
    <property type="entry name" value="Sc_DH/Rdtase_CS"/>
</dbReference>
<evidence type="ECO:0000313" key="9">
    <source>
        <dbReference type="Proteomes" id="UP000034680"/>
    </source>
</evidence>
<evidence type="ECO:0000313" key="8">
    <source>
        <dbReference type="EMBL" id="KKY35061.1"/>
    </source>
</evidence>
<reference evidence="8 9" key="1">
    <citation type="submission" date="2015-05" db="EMBL/GenBank/DDBJ databases">
        <title>Distinctive expansion of gene families associated with plant cell wall degradation and secondary metabolism in the genomes of grapevine trunk pathogens.</title>
        <authorList>
            <person name="Lawrence D.P."/>
            <person name="Travadon R."/>
            <person name="Rolshausen P.E."/>
            <person name="Baumgartner K."/>
        </authorList>
    </citation>
    <scope>NUCLEOTIDE SEQUENCE [LARGE SCALE GENOMIC DNA]</scope>
    <source>
        <strain evidence="8">DA912</strain>
    </source>
</reference>
<dbReference type="PANTHER" id="PTHR42760:SF115">
    <property type="entry name" value="3-OXOACYL-[ACYL-CARRIER-PROTEIN] REDUCTASE FABG"/>
    <property type="match status" value="1"/>
</dbReference>
<keyword evidence="9" id="KW-1185">Reference proteome</keyword>
<evidence type="ECO:0000256" key="6">
    <source>
        <dbReference type="ARBA" id="ARBA00070881"/>
    </source>
</evidence>
<keyword evidence="2" id="KW-0521">NADP</keyword>
<protein>
    <recommendedName>
        <fullName evidence="6">D-arabinitol 2-dehydrogenase [ribulose-forming]</fullName>
        <ecNumber evidence="5">1.1.1.250</ecNumber>
    </recommendedName>
</protein>
<reference evidence="8 9" key="2">
    <citation type="submission" date="2015-05" db="EMBL/GenBank/DDBJ databases">
        <authorList>
            <person name="Morales-Cruz A."/>
            <person name="Amrine K.C."/>
            <person name="Cantu D."/>
        </authorList>
    </citation>
    <scope>NUCLEOTIDE SEQUENCE [LARGE SCALE GENOMIC DNA]</scope>
    <source>
        <strain evidence="8">DA912</strain>
    </source>
</reference>
<dbReference type="GO" id="GO:0047038">
    <property type="term" value="F:D-arabinitol 2-dehydrogenase activity"/>
    <property type="evidence" value="ECO:0007669"/>
    <property type="project" value="UniProtKB-EC"/>
</dbReference>
<dbReference type="Proteomes" id="UP000034680">
    <property type="component" value="Unassembled WGS sequence"/>
</dbReference>
<organism evidence="8 9">
    <name type="scientific">Diaporthe ampelina</name>
    <dbReference type="NCBI Taxonomy" id="1214573"/>
    <lineage>
        <taxon>Eukaryota</taxon>
        <taxon>Fungi</taxon>
        <taxon>Dikarya</taxon>
        <taxon>Ascomycota</taxon>
        <taxon>Pezizomycotina</taxon>
        <taxon>Sordariomycetes</taxon>
        <taxon>Sordariomycetidae</taxon>
        <taxon>Diaporthales</taxon>
        <taxon>Diaporthaceae</taxon>
        <taxon>Diaporthe</taxon>
    </lineage>
</organism>
<dbReference type="PRINTS" id="PR00080">
    <property type="entry name" value="SDRFAMILY"/>
</dbReference>
<dbReference type="AlphaFoldDB" id="A0A0G2FLZ3"/>
<dbReference type="STRING" id="1214573.A0A0G2FLZ3"/>
<gene>
    <name evidence="8" type="ORF">UCDDA912_g05011</name>
</gene>
<name>A0A0G2FLZ3_9PEZI</name>
<evidence type="ECO:0000256" key="1">
    <source>
        <dbReference type="ARBA" id="ARBA00006484"/>
    </source>
</evidence>
<comment type="pathway">
    <text evidence="4">Carbohydrate metabolism; D-arabinitol metabolism.</text>
</comment>
<evidence type="ECO:0000256" key="5">
    <source>
        <dbReference type="ARBA" id="ARBA00066831"/>
    </source>
</evidence>
<proteinExistence type="inferred from homology"/>
<dbReference type="PROSITE" id="PS00061">
    <property type="entry name" value="ADH_SHORT"/>
    <property type="match status" value="1"/>
</dbReference>
<accession>A0A0G2FLZ3</accession>
<feature type="signal peptide" evidence="7">
    <location>
        <begin position="1"/>
        <end position="17"/>
    </location>
</feature>
<dbReference type="OrthoDB" id="47007at2759"/>
<sequence length="449" mass="48415">MFESTVALLLLLPCISGHAVVQKPVPRGPGDATLALCGEAVTNKLDDDPAGPIENSVKVADADYKCNLYQCRGYQYEDNTDNVQVYAAGDVNVSVIDLAENKAIGSAVKVWDVWPDDVAGGGDDGAYTFDFNITIPDTLGTACNAGGKCALQWYWWSNSNSQTYESCVDFYVKGTLSGPPPPLSQKDARSRALERFSVAENAIVTGGTGDLGFTACRALLEHGASGLVMFDLDEVEGTAKVNLLRESFPDAKVEFMKVNVADAARVNEAVQETAKKLGSVDVLVCFAGVVSTVHAVDMTPEQFRLIVDINLTGSFLCAQAAARVMIEQKRRGSIIMTASISGHRPNYPQPQVSYNVSKAGVLALKDSLAAEWGVHGIRVNTISPGYMNTILNEGSMLDWHKTQWFHKHPMGRMGEPEELMGAVVMLASRSSTYITGEDIRIDGGQNLMM</sequence>
<dbReference type="EC" id="1.1.1.250" evidence="5"/>
<feature type="chain" id="PRO_5002544184" description="D-arabinitol 2-dehydrogenase [ribulose-forming]" evidence="7">
    <location>
        <begin position="18"/>
        <end position="449"/>
    </location>
</feature>
<evidence type="ECO:0000256" key="3">
    <source>
        <dbReference type="ARBA" id="ARBA00023002"/>
    </source>
</evidence>
<evidence type="ECO:0000256" key="7">
    <source>
        <dbReference type="SAM" id="SignalP"/>
    </source>
</evidence>
<dbReference type="PRINTS" id="PR00081">
    <property type="entry name" value="GDHRDH"/>
</dbReference>
<dbReference type="Gene3D" id="3.40.50.720">
    <property type="entry name" value="NAD(P)-binding Rossmann-like Domain"/>
    <property type="match status" value="1"/>
</dbReference>
<comment type="caution">
    <text evidence="8">The sequence shown here is derived from an EMBL/GenBank/DDBJ whole genome shotgun (WGS) entry which is preliminary data.</text>
</comment>
<evidence type="ECO:0000256" key="4">
    <source>
        <dbReference type="ARBA" id="ARBA00060719"/>
    </source>
</evidence>
<dbReference type="GO" id="GO:0005975">
    <property type="term" value="P:carbohydrate metabolic process"/>
    <property type="evidence" value="ECO:0007669"/>
    <property type="project" value="UniProtKB-ARBA"/>
</dbReference>
<dbReference type="InterPro" id="IPR036291">
    <property type="entry name" value="NAD(P)-bd_dom_sf"/>
</dbReference>
<comment type="similarity">
    <text evidence="1">Belongs to the short-chain dehydrogenases/reductases (SDR) family.</text>
</comment>